<dbReference type="AlphaFoldDB" id="I2PZ10"/>
<dbReference type="PANTHER" id="PTHR43327">
    <property type="entry name" value="STOMATIN-LIKE PROTEIN 2, MITOCHONDRIAL"/>
    <property type="match status" value="1"/>
</dbReference>
<dbReference type="NCBIfam" id="TIGR01933">
    <property type="entry name" value="hflK"/>
    <property type="match status" value="1"/>
</dbReference>
<dbReference type="InterPro" id="IPR036013">
    <property type="entry name" value="Band_7/SPFH_dom_sf"/>
</dbReference>
<keyword evidence="4 6" id="KW-1133">Transmembrane helix</keyword>
<name>I2PZ10_9BACT</name>
<comment type="subcellular location">
    <subcellularLocation>
        <location evidence="1">Membrane</location>
        <topology evidence="1">Single-pass membrane protein</topology>
    </subcellularLocation>
</comment>
<dbReference type="Pfam" id="PF01145">
    <property type="entry name" value="Band_7"/>
    <property type="match status" value="1"/>
</dbReference>
<sequence>MNWDWEKLTEQKRRQGSPLPDPGRVGEDWGRKLSTLKGRLPGGPKIVILVLAVFWLASGIYIVEPDEAGIVQRFGAYAYSTGPGPHYHLPFPVETVKTPKVSQVRRVEVGFRSNYGREGTSLQNKSVPEESLMLTGDENIVDVQFIVQYQIGNPVDYLFKVSHPDDTLKSAAEAAMREVMGDAKIDSVLTSGKLKVQTDTKALLQTMLTRYGCGIDVVAVQLQDVHPPREVVDAFKDVASAREDKIRSVNEADAYANDILPKARGRAAAILNEATAYREQTIRRAKGGADRFSALCAEYEKAKDVTRDRLYIEGMETLLATPGLEKLVLSDDAARQAVPYLSLDALRQAPQVPAPENPAGRPEVQKADPAKTKGGKP</sequence>
<organism evidence="9">
    <name type="scientific">Desulfovibrio sp. U5L</name>
    <dbReference type="NCBI Taxonomy" id="596152"/>
    <lineage>
        <taxon>Bacteria</taxon>
        <taxon>Pseudomonadati</taxon>
        <taxon>Thermodesulfobacteriota</taxon>
        <taxon>Desulfovibrionia</taxon>
        <taxon>Desulfovibrionales</taxon>
        <taxon>Desulfovibrionaceae</taxon>
        <taxon>Desulfovibrio</taxon>
    </lineage>
</organism>
<evidence type="ECO:0000256" key="3">
    <source>
        <dbReference type="ARBA" id="ARBA00022692"/>
    </source>
</evidence>
<feature type="transmembrane region" description="Helical" evidence="6">
    <location>
        <begin position="46"/>
        <end position="63"/>
    </location>
</feature>
<comment type="similarity">
    <text evidence="2 6">Belongs to the band 7/mec-2 family. HflK subfamily.</text>
</comment>
<evidence type="ECO:0000313" key="9">
    <source>
        <dbReference type="EMBL" id="EIG52766.1"/>
    </source>
</evidence>
<dbReference type="SUPFAM" id="SSF117892">
    <property type="entry name" value="Band 7/SPFH domain"/>
    <property type="match status" value="1"/>
</dbReference>
<dbReference type="InterPro" id="IPR001107">
    <property type="entry name" value="Band_7"/>
</dbReference>
<proteinExistence type="inferred from homology"/>
<feature type="domain" description="Band 7" evidence="8">
    <location>
        <begin position="58"/>
        <end position="239"/>
    </location>
</feature>
<dbReference type="EMBL" id="JH600068">
    <property type="protein sequence ID" value="EIG52766.1"/>
    <property type="molecule type" value="Genomic_DNA"/>
</dbReference>
<dbReference type="Gene3D" id="3.30.479.30">
    <property type="entry name" value="Band 7 domain"/>
    <property type="match status" value="1"/>
</dbReference>
<comment type="subunit">
    <text evidence="6">HflC and HflK may interact to form a multimeric complex.</text>
</comment>
<evidence type="ECO:0000256" key="2">
    <source>
        <dbReference type="ARBA" id="ARBA00006971"/>
    </source>
</evidence>
<dbReference type="CDD" id="cd03404">
    <property type="entry name" value="SPFH_HflK"/>
    <property type="match status" value="1"/>
</dbReference>
<keyword evidence="5 6" id="KW-0472">Membrane</keyword>
<comment type="function">
    <text evidence="6">HflC and HflK could encode or regulate a protease.</text>
</comment>
<feature type="region of interest" description="Disordered" evidence="7">
    <location>
        <begin position="1"/>
        <end position="27"/>
    </location>
</feature>
<protein>
    <recommendedName>
        <fullName evidence="6">Protein HflK</fullName>
    </recommendedName>
</protein>
<dbReference type="GO" id="GO:0016020">
    <property type="term" value="C:membrane"/>
    <property type="evidence" value="ECO:0007669"/>
    <property type="project" value="UniProtKB-SubCell"/>
</dbReference>
<dbReference type="HOGENOM" id="CLU_039173_0_1_7"/>
<evidence type="ECO:0000256" key="6">
    <source>
        <dbReference type="RuleBase" id="RU364113"/>
    </source>
</evidence>
<reference evidence="9" key="1">
    <citation type="submission" date="2011-11" db="EMBL/GenBank/DDBJ databases">
        <title>Improved High-Quality Draft sequence of Desulfovibrio sp. U5L.</title>
        <authorList>
            <consortium name="US DOE Joint Genome Institute"/>
            <person name="Lucas S."/>
            <person name="Han J."/>
            <person name="Lapidus A."/>
            <person name="Cheng J.-F."/>
            <person name="Goodwin L."/>
            <person name="Pitluck S."/>
            <person name="Peters L."/>
            <person name="Ovchinnikova G."/>
            <person name="Held B."/>
            <person name="Detter J.C."/>
            <person name="Han C."/>
            <person name="Tapia R."/>
            <person name="Land M."/>
            <person name="Hauser L."/>
            <person name="Kyrpides N."/>
            <person name="Ivanova N."/>
            <person name="Pagani I."/>
            <person name="Gabster J."/>
            <person name="Walker C."/>
            <person name="Stolyar S."/>
            <person name="Stahl D."/>
            <person name="Arkin A."/>
            <person name="Dehal P."/>
            <person name="Hazen T."/>
            <person name="Woyke T."/>
        </authorList>
    </citation>
    <scope>NUCLEOTIDE SEQUENCE [LARGE SCALE GENOMIC DNA]</scope>
    <source>
        <strain evidence="9">U5L</strain>
    </source>
</reference>
<dbReference type="SMART" id="SM00244">
    <property type="entry name" value="PHB"/>
    <property type="match status" value="1"/>
</dbReference>
<evidence type="ECO:0000256" key="4">
    <source>
        <dbReference type="ARBA" id="ARBA00022989"/>
    </source>
</evidence>
<dbReference type="PANTHER" id="PTHR43327:SF2">
    <property type="entry name" value="MODULATOR OF FTSH PROTEASE HFLK"/>
    <property type="match status" value="1"/>
</dbReference>
<evidence type="ECO:0000259" key="8">
    <source>
        <dbReference type="SMART" id="SM00244"/>
    </source>
</evidence>
<dbReference type="eggNOG" id="COG0330">
    <property type="taxonomic scope" value="Bacteria"/>
</dbReference>
<gene>
    <name evidence="9" type="ORF">DesU5LDRAFT_1065</name>
</gene>
<dbReference type="OrthoDB" id="9779595at2"/>
<feature type="region of interest" description="Disordered" evidence="7">
    <location>
        <begin position="349"/>
        <end position="377"/>
    </location>
</feature>
<evidence type="ECO:0000256" key="1">
    <source>
        <dbReference type="ARBA" id="ARBA00004167"/>
    </source>
</evidence>
<keyword evidence="3 6" id="KW-0812">Transmembrane</keyword>
<dbReference type="STRING" id="596152.DesU5LDRAFT_1065"/>
<dbReference type="InterPro" id="IPR010201">
    <property type="entry name" value="HflK"/>
</dbReference>
<dbReference type="InterPro" id="IPR050710">
    <property type="entry name" value="Band7/mec-2_domain"/>
</dbReference>
<evidence type="ECO:0000256" key="7">
    <source>
        <dbReference type="SAM" id="MobiDB-lite"/>
    </source>
</evidence>
<feature type="compositionally biased region" description="Basic and acidic residues" evidence="7">
    <location>
        <begin position="1"/>
        <end position="13"/>
    </location>
</feature>
<evidence type="ECO:0000256" key="5">
    <source>
        <dbReference type="ARBA" id="ARBA00023136"/>
    </source>
</evidence>
<accession>I2PZ10</accession>